<evidence type="ECO:0000256" key="1">
    <source>
        <dbReference type="SAM" id="MobiDB-lite"/>
    </source>
</evidence>
<evidence type="ECO:0000313" key="3">
    <source>
        <dbReference type="Proteomes" id="UP000032545"/>
    </source>
</evidence>
<reference evidence="2 3" key="2">
    <citation type="journal article" date="2016" name="Genome Announc.">
        <title>Permanent Draft Genome Sequences for Two Variants of Frankia sp. Strain CpI1, the First Frankia Strain Isolated from Root Nodules of Comptonia peregrina.</title>
        <authorList>
            <person name="Oshone R."/>
            <person name="Hurst S.G.IV."/>
            <person name="Abebe-Akele F."/>
            <person name="Simpson S."/>
            <person name="Morris K."/>
            <person name="Thomas W.K."/>
            <person name="Tisa L.S."/>
        </authorList>
    </citation>
    <scope>NUCLEOTIDE SEQUENCE [LARGE SCALE GENOMIC DNA]</scope>
    <source>
        <strain evidence="3">CpI1-S</strain>
    </source>
</reference>
<gene>
    <name evidence="2" type="ORF">FF36_02117</name>
</gene>
<dbReference type="EMBL" id="JYFN01000012">
    <property type="protein sequence ID" value="KJE23667.1"/>
    <property type="molecule type" value="Genomic_DNA"/>
</dbReference>
<dbReference type="RefSeq" id="WP_044884761.1">
    <property type="nucleotide sequence ID" value="NZ_JYFN01000012.1"/>
</dbReference>
<reference evidence="3" key="1">
    <citation type="submission" date="2015-02" db="EMBL/GenBank/DDBJ databases">
        <title>Draft Genome of Frankia sp. CpI1-S.</title>
        <authorList>
            <person name="Oshone R.T."/>
            <person name="Ngom M."/>
            <person name="Ghodhbane-Gtari F."/>
            <person name="Gtari M."/>
            <person name="Morris K."/>
            <person name="Thomas K."/>
            <person name="Sen A."/>
            <person name="Tisa L.S."/>
        </authorList>
    </citation>
    <scope>NUCLEOTIDE SEQUENCE [LARGE SCALE GENOMIC DNA]</scope>
    <source>
        <strain evidence="3">CpI1-S</strain>
    </source>
</reference>
<feature type="region of interest" description="Disordered" evidence="1">
    <location>
        <begin position="1"/>
        <end position="22"/>
    </location>
</feature>
<sequence length="170" mass="17761">MPRPTADRPRGDRAPRGPARGRLARRARLAGVAVTAAALTATLVGCSADVTRPRVETSLGPVFANLYVQQQALLGHPGLTPAAVAARPTCHRSTPGSHDKGAGSDWICQVGWTDGTGKAQNGKFELQVRSNGCYQAGGPSKIVGPIMIRSAAGKQVINPVFEFDGCFDTT</sequence>
<dbReference type="Proteomes" id="UP000032545">
    <property type="component" value="Unassembled WGS sequence"/>
</dbReference>
<protein>
    <submittedName>
        <fullName evidence="2">Uncharacterized protein</fullName>
    </submittedName>
</protein>
<keyword evidence="3" id="KW-1185">Reference proteome</keyword>
<organism evidence="2 3">
    <name type="scientific">Frankia torreyi</name>
    <dbReference type="NCBI Taxonomy" id="1856"/>
    <lineage>
        <taxon>Bacteria</taxon>
        <taxon>Bacillati</taxon>
        <taxon>Actinomycetota</taxon>
        <taxon>Actinomycetes</taxon>
        <taxon>Frankiales</taxon>
        <taxon>Frankiaceae</taxon>
        <taxon>Frankia</taxon>
    </lineage>
</organism>
<dbReference type="PATRIC" id="fig|1502723.3.peg.999"/>
<proteinExistence type="predicted"/>
<dbReference type="AlphaFoldDB" id="A0A0D8BJS4"/>
<feature type="compositionally biased region" description="Basic and acidic residues" evidence="1">
    <location>
        <begin position="1"/>
        <end position="15"/>
    </location>
</feature>
<accession>A0A0D8BJS4</accession>
<comment type="caution">
    <text evidence="2">The sequence shown here is derived from an EMBL/GenBank/DDBJ whole genome shotgun (WGS) entry which is preliminary data.</text>
</comment>
<name>A0A0D8BJS4_9ACTN</name>
<evidence type="ECO:0000313" key="2">
    <source>
        <dbReference type="EMBL" id="KJE23667.1"/>
    </source>
</evidence>